<dbReference type="EMBL" id="SHKL01000001">
    <property type="protein sequence ID" value="RZT85561.1"/>
    <property type="molecule type" value="Genomic_DNA"/>
</dbReference>
<dbReference type="Proteomes" id="UP000291591">
    <property type="component" value="Unassembled WGS sequence"/>
</dbReference>
<dbReference type="AlphaFoldDB" id="A0A4Q7UXA3"/>
<feature type="transmembrane region" description="Helical" evidence="1">
    <location>
        <begin position="40"/>
        <end position="61"/>
    </location>
</feature>
<accession>A0A4Q7UXA3</accession>
<evidence type="ECO:0000256" key="1">
    <source>
        <dbReference type="SAM" id="Phobius"/>
    </source>
</evidence>
<keyword evidence="1" id="KW-1133">Transmembrane helix</keyword>
<keyword evidence="1" id="KW-0472">Membrane</keyword>
<proteinExistence type="predicted"/>
<gene>
    <name evidence="2" type="ORF">EV383_2434</name>
</gene>
<comment type="caution">
    <text evidence="2">The sequence shown here is derived from an EMBL/GenBank/DDBJ whole genome shotgun (WGS) entry which is preliminary data.</text>
</comment>
<dbReference type="OrthoDB" id="3579409at2"/>
<protein>
    <submittedName>
        <fullName evidence="2">Uncharacterized protein</fullName>
    </submittedName>
</protein>
<dbReference type="RefSeq" id="WP_130289998.1">
    <property type="nucleotide sequence ID" value="NZ_SHKL01000001.1"/>
</dbReference>
<keyword evidence="3" id="KW-1185">Reference proteome</keyword>
<sequence>MLVRLTTRVLTRIQHHAWSLRLRLEPIDERGGGRNTDEGFHISAGAVIAGVIAAGVAAFVADKLGALK</sequence>
<organism evidence="2 3">
    <name type="scientific">Pseudonocardia sediminis</name>
    <dbReference type="NCBI Taxonomy" id="1397368"/>
    <lineage>
        <taxon>Bacteria</taxon>
        <taxon>Bacillati</taxon>
        <taxon>Actinomycetota</taxon>
        <taxon>Actinomycetes</taxon>
        <taxon>Pseudonocardiales</taxon>
        <taxon>Pseudonocardiaceae</taxon>
        <taxon>Pseudonocardia</taxon>
    </lineage>
</organism>
<evidence type="ECO:0000313" key="2">
    <source>
        <dbReference type="EMBL" id="RZT85561.1"/>
    </source>
</evidence>
<keyword evidence="1" id="KW-0812">Transmembrane</keyword>
<reference evidence="2 3" key="1">
    <citation type="submission" date="2019-02" db="EMBL/GenBank/DDBJ databases">
        <title>Sequencing the genomes of 1000 actinobacteria strains.</title>
        <authorList>
            <person name="Klenk H.-P."/>
        </authorList>
    </citation>
    <scope>NUCLEOTIDE SEQUENCE [LARGE SCALE GENOMIC DNA]</scope>
    <source>
        <strain evidence="2 3">DSM 45779</strain>
    </source>
</reference>
<name>A0A4Q7UXA3_PSEST</name>
<evidence type="ECO:0000313" key="3">
    <source>
        <dbReference type="Proteomes" id="UP000291591"/>
    </source>
</evidence>